<comment type="caution">
    <text evidence="3">The sequence shown here is derived from an EMBL/GenBank/DDBJ whole genome shotgun (WGS) entry which is preliminary data.</text>
</comment>
<evidence type="ECO:0000313" key="4">
    <source>
        <dbReference type="Proteomes" id="UP000305921"/>
    </source>
</evidence>
<feature type="transmembrane region" description="Helical" evidence="2">
    <location>
        <begin position="27"/>
        <end position="47"/>
    </location>
</feature>
<feature type="region of interest" description="Disordered" evidence="1">
    <location>
        <begin position="510"/>
        <end position="573"/>
    </location>
</feature>
<dbReference type="EMBL" id="VAWE01000001">
    <property type="protein sequence ID" value="TLQ47201.1"/>
    <property type="molecule type" value="Genomic_DNA"/>
</dbReference>
<evidence type="ECO:0000313" key="3">
    <source>
        <dbReference type="EMBL" id="TLQ47201.1"/>
    </source>
</evidence>
<dbReference type="RefSeq" id="WP_138056486.1">
    <property type="nucleotide sequence ID" value="NZ_VAWE01000001.1"/>
</dbReference>
<keyword evidence="2" id="KW-0472">Membrane</keyword>
<sequence length="573" mass="60876">MSQTHVTIRAEDEPEQLREQFRQLLRYRWLIAGGVGVGLLAGAWLGVTGADSYAATTDVVLRAPSSDPFAPTLSIDKAINMGSERQTALSRKVAERAAKKLGMGQDEVEGLQSGLQVTTPPQTLVLHFTYNASDPQEAARRANALTEAYVSLSKEQWESYRTVMVKSLQDQLDPIALRNDKLSKDIKGLSDGSRADSLYAQQANLLNRITELSSKITSLKALDMTPGNVIRDAVPPAAPDGPGLPLALGLGGLVGVGLGLLVAWVRLVFDPAPRSAGDVARAVRGPVLGALPRGSAGALEVGRTDSRAAEEYRSIAFRLAYDEKFADRRRVLVVAPRGSMEASAAVAANLAASFAETGKRVLLVEADLRTPSLSELLDVSTASRPRWSRGEGYGGGEYGDLTEGEWPGRGQLVVDAGESGAFGLIPGERVRNVPRALTSARVTQLIAEADDPDATVVVVAPPVLAYADALALVDRVDGVLIVCDPRTVHRADLIRIRELIVGAGGTVLGAVTHTEPRRGGTDSPPQSGSHRRRKVSAPADRAAPPGRRPEPELDPHTNPSATMALRTVRSGDL</sequence>
<evidence type="ECO:0000256" key="1">
    <source>
        <dbReference type="SAM" id="MobiDB-lite"/>
    </source>
</evidence>
<proteinExistence type="predicted"/>
<keyword evidence="4" id="KW-1185">Reference proteome</keyword>
<dbReference type="Proteomes" id="UP000305921">
    <property type="component" value="Unassembled WGS sequence"/>
</dbReference>
<dbReference type="PANTHER" id="PTHR32309:SF31">
    <property type="entry name" value="CAPSULAR EXOPOLYSACCHARIDE FAMILY"/>
    <property type="match status" value="1"/>
</dbReference>
<keyword evidence="2" id="KW-1133">Transmembrane helix</keyword>
<gene>
    <name evidence="3" type="ORF">FEF34_33355</name>
</gene>
<evidence type="ECO:0000256" key="2">
    <source>
        <dbReference type="SAM" id="Phobius"/>
    </source>
</evidence>
<name>A0A5R9EAN4_9ACTN</name>
<organism evidence="3 4">
    <name type="scientific">Streptomyces marianii</name>
    <dbReference type="NCBI Taxonomy" id="1817406"/>
    <lineage>
        <taxon>Bacteria</taxon>
        <taxon>Bacillati</taxon>
        <taxon>Actinomycetota</taxon>
        <taxon>Actinomycetes</taxon>
        <taxon>Kitasatosporales</taxon>
        <taxon>Streptomycetaceae</taxon>
        <taxon>Streptomyces</taxon>
    </lineage>
</organism>
<dbReference type="Gene3D" id="3.40.50.300">
    <property type="entry name" value="P-loop containing nucleotide triphosphate hydrolases"/>
    <property type="match status" value="1"/>
</dbReference>
<dbReference type="InterPro" id="IPR027417">
    <property type="entry name" value="P-loop_NTPase"/>
</dbReference>
<reference evidence="3 4" key="1">
    <citation type="submission" date="2019-05" db="EMBL/GenBank/DDBJ databases">
        <title>Streptomyces marianii sp. nov., a novel marine actinomycete from southern coast of India.</title>
        <authorList>
            <person name="Iniyan A.M."/>
            <person name="Wink J."/>
            <person name="Ramprasad E."/>
            <person name="Ramana C.V."/>
            <person name="Bunk B."/>
            <person name="Sproer C."/>
            <person name="Joseph F.-J.R.S."/>
            <person name="Vincent S.G.P."/>
        </authorList>
    </citation>
    <scope>NUCLEOTIDE SEQUENCE [LARGE SCALE GENOMIC DNA]</scope>
    <source>
        <strain evidence="3 4">ICN19</strain>
    </source>
</reference>
<dbReference type="OrthoDB" id="4336558at2"/>
<protein>
    <submittedName>
        <fullName evidence="3">Lipopolysaccharide biosynthesis protein</fullName>
    </submittedName>
</protein>
<dbReference type="PANTHER" id="PTHR32309">
    <property type="entry name" value="TYROSINE-PROTEIN KINASE"/>
    <property type="match status" value="1"/>
</dbReference>
<keyword evidence="2" id="KW-0812">Transmembrane</keyword>
<dbReference type="SUPFAM" id="SSF52540">
    <property type="entry name" value="P-loop containing nucleoside triphosphate hydrolases"/>
    <property type="match status" value="1"/>
</dbReference>
<dbReference type="AlphaFoldDB" id="A0A5R9EAN4"/>
<dbReference type="InterPro" id="IPR050445">
    <property type="entry name" value="Bact_polysacc_biosynth/exp"/>
</dbReference>
<accession>A0A5R9EAN4</accession>